<reference evidence="6 7" key="1">
    <citation type="submission" date="2011-06" db="EMBL/GenBank/DDBJ databases">
        <title>The Genome Sequence of Fusarium oxysporum FOSC 3-a.</title>
        <authorList>
            <consortium name="The Broad Institute Genome Sequencing Platform"/>
            <person name="Ma L.-J."/>
            <person name="Gale L.R."/>
            <person name="Schwartz D.C."/>
            <person name="Zhou S."/>
            <person name="Corby-Kistler H."/>
            <person name="Young S.K."/>
            <person name="Zeng Q."/>
            <person name="Gargeya S."/>
            <person name="Fitzgerald M."/>
            <person name="Haas B."/>
            <person name="Abouelleil A."/>
            <person name="Alvarado L."/>
            <person name="Arachchi H.M."/>
            <person name="Berlin A."/>
            <person name="Brown A."/>
            <person name="Chapman S.B."/>
            <person name="Chen Z."/>
            <person name="Dunbar C."/>
            <person name="Freedman E."/>
            <person name="Gearin G."/>
            <person name="Gellesch M."/>
            <person name="Goldberg J."/>
            <person name="Griggs A."/>
            <person name="Gujja S."/>
            <person name="Heiman D."/>
            <person name="Howarth C."/>
            <person name="Larson L."/>
            <person name="Lui A."/>
            <person name="MacDonald P.J.P."/>
            <person name="Mehta T."/>
            <person name="Montmayeur A."/>
            <person name="Murphy C."/>
            <person name="Neiman D."/>
            <person name="Pearson M."/>
            <person name="Priest M."/>
            <person name="Roberts A."/>
            <person name="Saif S."/>
            <person name="Shea T."/>
            <person name="Shenoy N."/>
            <person name="Sisk P."/>
            <person name="Stolte C."/>
            <person name="Sykes S."/>
            <person name="Wortman J."/>
            <person name="Nusbaum C."/>
            <person name="Birren B."/>
        </authorList>
    </citation>
    <scope>NUCLEOTIDE SEQUENCE [LARGE SCALE GENOMIC DNA]</scope>
    <source>
        <strain evidence="7">FOSC 3-a</strain>
    </source>
</reference>
<protein>
    <submittedName>
        <fullName evidence="6">Uncharacterized protein</fullName>
    </submittedName>
</protein>
<dbReference type="HOGENOM" id="CLU_1602776_0_0_1"/>
<evidence type="ECO:0000256" key="4">
    <source>
        <dbReference type="ARBA" id="ARBA00023004"/>
    </source>
</evidence>
<feature type="region of interest" description="Disordered" evidence="5">
    <location>
        <begin position="141"/>
        <end position="166"/>
    </location>
</feature>
<gene>
    <name evidence="6" type="ORF">FOYG_05734</name>
</gene>
<dbReference type="AlphaFoldDB" id="W9IBX5"/>
<accession>W9IBX5</accession>
<evidence type="ECO:0000256" key="3">
    <source>
        <dbReference type="ARBA" id="ARBA00022723"/>
    </source>
</evidence>
<evidence type="ECO:0000313" key="6">
    <source>
        <dbReference type="EMBL" id="EWY92147.1"/>
    </source>
</evidence>
<feature type="compositionally biased region" description="Basic residues" evidence="5">
    <location>
        <begin position="156"/>
        <end position="166"/>
    </location>
</feature>
<sequence>MAAQLKPLKGAENLKSRWQWSRDLGGPDMPIRLEGEIGDVMVKGTIPDSIDGTFYRVAGDHVTPVPEKHSPLEGHGAVSAFRIHKGHVDFKIRYVQNDRYKVERANRKSMFVDIVGPSHGEPPLRAGRYRANLQHQRHPLGWEAARPQRDQPGLNHGRRHTRDYWR</sequence>
<proteinExistence type="inferred from homology"/>
<evidence type="ECO:0000313" key="7">
    <source>
        <dbReference type="Proteomes" id="UP000030753"/>
    </source>
</evidence>
<comment type="similarity">
    <text evidence="2">Belongs to the carotenoid oxygenase family.</text>
</comment>
<dbReference type="GO" id="GO:0046872">
    <property type="term" value="F:metal ion binding"/>
    <property type="evidence" value="ECO:0007669"/>
    <property type="project" value="UniProtKB-KW"/>
</dbReference>
<comment type="cofactor">
    <cofactor evidence="1">
        <name>Fe(2+)</name>
        <dbReference type="ChEBI" id="CHEBI:29033"/>
    </cofactor>
</comment>
<dbReference type="EMBL" id="JH717842">
    <property type="protein sequence ID" value="EWY92147.1"/>
    <property type="molecule type" value="Genomic_DNA"/>
</dbReference>
<keyword evidence="4" id="KW-0408">Iron</keyword>
<evidence type="ECO:0000256" key="1">
    <source>
        <dbReference type="ARBA" id="ARBA00001954"/>
    </source>
</evidence>
<evidence type="ECO:0000256" key="5">
    <source>
        <dbReference type="SAM" id="MobiDB-lite"/>
    </source>
</evidence>
<dbReference type="Proteomes" id="UP000030753">
    <property type="component" value="Unassembled WGS sequence"/>
</dbReference>
<keyword evidence="3" id="KW-0479">Metal-binding</keyword>
<organism evidence="6 7">
    <name type="scientific">Fusarium oxysporum NRRL 32931</name>
    <dbReference type="NCBI Taxonomy" id="660029"/>
    <lineage>
        <taxon>Eukaryota</taxon>
        <taxon>Fungi</taxon>
        <taxon>Dikarya</taxon>
        <taxon>Ascomycota</taxon>
        <taxon>Pezizomycotina</taxon>
        <taxon>Sordariomycetes</taxon>
        <taxon>Hypocreomycetidae</taxon>
        <taxon>Hypocreales</taxon>
        <taxon>Nectriaceae</taxon>
        <taxon>Fusarium</taxon>
        <taxon>Fusarium oxysporum species complex</taxon>
    </lineage>
</organism>
<name>W9IBX5_FUSOX</name>
<evidence type="ECO:0000256" key="2">
    <source>
        <dbReference type="ARBA" id="ARBA00006787"/>
    </source>
</evidence>
<dbReference type="GO" id="GO:0016702">
    <property type="term" value="F:oxidoreductase activity, acting on single donors with incorporation of molecular oxygen, incorporation of two atoms of oxygen"/>
    <property type="evidence" value="ECO:0007669"/>
    <property type="project" value="InterPro"/>
</dbReference>
<dbReference type="InterPro" id="IPR004294">
    <property type="entry name" value="Carotenoid_Oase"/>
</dbReference>
<dbReference type="Pfam" id="PF03055">
    <property type="entry name" value="RPE65"/>
    <property type="match status" value="1"/>
</dbReference>